<keyword evidence="3" id="KW-1185">Reference proteome</keyword>
<evidence type="ECO:0000313" key="2">
    <source>
        <dbReference type="EMBL" id="BAU54046.1"/>
    </source>
</evidence>
<dbReference type="Gene3D" id="2.60.40.10">
    <property type="entry name" value="Immunoglobulins"/>
    <property type="match status" value="3"/>
</dbReference>
<reference evidence="2 3" key="1">
    <citation type="submission" date="2015-12" db="EMBL/GenBank/DDBJ databases">
        <title>Genome sequence of Mucilaginibacter gotjawali.</title>
        <authorList>
            <person name="Lee J.S."/>
            <person name="Lee K.C."/>
            <person name="Kim K.K."/>
            <person name="Lee B.W."/>
        </authorList>
    </citation>
    <scope>NUCLEOTIDE SEQUENCE [LARGE SCALE GENOMIC DNA]</scope>
    <source>
        <strain evidence="2 3">SA3-7</strain>
    </source>
</reference>
<organism evidence="2 3">
    <name type="scientific">Mucilaginibacter gotjawali</name>
    <dbReference type="NCBI Taxonomy" id="1550579"/>
    <lineage>
        <taxon>Bacteria</taxon>
        <taxon>Pseudomonadati</taxon>
        <taxon>Bacteroidota</taxon>
        <taxon>Sphingobacteriia</taxon>
        <taxon>Sphingobacteriales</taxon>
        <taxon>Sphingobacteriaceae</taxon>
        <taxon>Mucilaginibacter</taxon>
    </lineage>
</organism>
<name>A0A0X8X1R5_9SPHI</name>
<dbReference type="InterPro" id="IPR040475">
    <property type="entry name" value="SGBP_B_XBD"/>
</dbReference>
<sequence>MKKKSLIGLCLLPLLLAMVALFPACKKNNEGAPSISDVRQYVASPKDTILSTGNPSTSPALYGNGGNYVVIQGSNLQNPIEIDFDGVPSSFNPALITANNAVVPIPTINYTTVDTARLYSIIYKTKAGSTSFWFKLGPAKPTISAISNVFANPGDSVYLYGANLVLVQQFLYGGTKITSYKSSSDGSSLGFLMPASTPTSLITVTTKSGTVLDTIKATPTISGISNENPTAGDSVYIYGTYLKSIQSLTFAGTAITSFTESKDTKSVSFVMPQLSSNSGPVSVTTKFGTGTTIYKVNSHTYLQDGVIETMDGPMWTFGGMGGWWAAGSGGIDDAANDQYGWFTHTTDFDGVLGKDKTQFVYLNTGLGNSGDGQWYNGWGTDLSGNQWVPKANLTDDPGSWALKLEVSVAKGWNGGALDISPGGGFIYRWEPWKTGKAYKTKGWITLTIPLSSFRASDPTLGEGMGASLAKLTDMLDQSGNATAYIYVHNYATTKTTTGFYGAFDNIRVVKIK</sequence>
<dbReference type="AlphaFoldDB" id="A0A0X8X1R5"/>
<dbReference type="Pfam" id="PF18329">
    <property type="entry name" value="SGBP_B_XBD"/>
    <property type="match status" value="1"/>
</dbReference>
<evidence type="ECO:0000259" key="1">
    <source>
        <dbReference type="Pfam" id="PF18329"/>
    </source>
</evidence>
<protein>
    <recommendedName>
        <fullName evidence="1">Surface glycan-binding protein B xyloglucan binding domain-containing protein</fullName>
    </recommendedName>
</protein>
<dbReference type="RefSeq" id="WP_157750529.1">
    <property type="nucleotide sequence ID" value="NZ_AP017313.1"/>
</dbReference>
<evidence type="ECO:0000313" key="3">
    <source>
        <dbReference type="Proteomes" id="UP000218263"/>
    </source>
</evidence>
<proteinExistence type="predicted"/>
<dbReference type="EMBL" id="AP017313">
    <property type="protein sequence ID" value="BAU54046.1"/>
    <property type="molecule type" value="Genomic_DNA"/>
</dbReference>
<feature type="domain" description="Surface glycan-binding protein B xyloglucan binding" evidence="1">
    <location>
        <begin position="346"/>
        <end position="510"/>
    </location>
</feature>
<dbReference type="KEGG" id="mgot:MgSA37_02217"/>
<gene>
    <name evidence="2" type="ORF">MgSA37_02217</name>
</gene>
<accession>A0A0X8X1R5</accession>
<dbReference type="OrthoDB" id="660167at2"/>
<dbReference type="GO" id="GO:0030247">
    <property type="term" value="F:polysaccharide binding"/>
    <property type="evidence" value="ECO:0007669"/>
    <property type="project" value="InterPro"/>
</dbReference>
<dbReference type="Proteomes" id="UP000218263">
    <property type="component" value="Chromosome"/>
</dbReference>
<dbReference type="InterPro" id="IPR013783">
    <property type="entry name" value="Ig-like_fold"/>
</dbReference>